<evidence type="ECO:0000313" key="2">
    <source>
        <dbReference type="EMBL" id="MBO3275250.1"/>
    </source>
</evidence>
<name>A0ABS3TRE5_9PSED</name>
<evidence type="ECO:0000313" key="3">
    <source>
        <dbReference type="Proteomes" id="UP000669060"/>
    </source>
</evidence>
<organism evidence="2 3">
    <name type="scientific">Pseudomonas schmalbachii</name>
    <dbReference type="NCBI Taxonomy" id="2816993"/>
    <lineage>
        <taxon>Bacteria</taxon>
        <taxon>Pseudomonadati</taxon>
        <taxon>Pseudomonadota</taxon>
        <taxon>Gammaproteobacteria</taxon>
        <taxon>Pseudomonadales</taxon>
        <taxon>Pseudomonadaceae</taxon>
        <taxon>Pseudomonas</taxon>
    </lineage>
</organism>
<dbReference type="Proteomes" id="UP000669060">
    <property type="component" value="Unassembled WGS sequence"/>
</dbReference>
<feature type="transmembrane region" description="Helical" evidence="1">
    <location>
        <begin position="92"/>
        <end position="122"/>
    </location>
</feature>
<evidence type="ECO:0000256" key="1">
    <source>
        <dbReference type="SAM" id="Phobius"/>
    </source>
</evidence>
<comment type="caution">
    <text evidence="2">The sequence shown here is derived from an EMBL/GenBank/DDBJ whole genome shotgun (WGS) entry which is preliminary data.</text>
</comment>
<protein>
    <submittedName>
        <fullName evidence="2">MFS transporter</fullName>
    </submittedName>
</protein>
<keyword evidence="1" id="KW-0812">Transmembrane</keyword>
<keyword evidence="3" id="KW-1185">Reference proteome</keyword>
<accession>A0ABS3TRE5</accession>
<keyword evidence="1" id="KW-0472">Membrane</keyword>
<feature type="transmembrane region" description="Helical" evidence="1">
    <location>
        <begin position="6"/>
        <end position="23"/>
    </location>
</feature>
<proteinExistence type="predicted"/>
<keyword evidence="1" id="KW-1133">Transmembrane helix</keyword>
<gene>
    <name evidence="2" type="ORF">JFY56_08445</name>
</gene>
<dbReference type="EMBL" id="JAELYA010000002">
    <property type="protein sequence ID" value="MBO3275250.1"/>
    <property type="molecule type" value="Genomic_DNA"/>
</dbReference>
<feature type="transmembrane region" description="Helical" evidence="1">
    <location>
        <begin position="32"/>
        <end position="51"/>
    </location>
</feature>
<sequence>MAANWWLHVLLAIVPVLAVALLVGDNTWLAELATPAFVIGLLSMFLTLSLFRDYRRALVATQQALDTPDENSAWLRLAQARRSGALGASLPAWIAAVAALFGLNGVALILLGLTSLVILILYRIPRQLR</sequence>
<reference evidence="2 3" key="1">
    <citation type="submission" date="2020-12" db="EMBL/GenBank/DDBJ databases">
        <title>Pseudomonas schmalbachii sp. nov. isolated from millipede gut.</title>
        <authorList>
            <person name="Shelomi M."/>
        </authorList>
    </citation>
    <scope>NUCLEOTIDE SEQUENCE [LARGE SCALE GENOMIC DNA]</scope>
    <source>
        <strain evidence="2 3">Milli4</strain>
    </source>
</reference>